<protein>
    <submittedName>
        <fullName evidence="2">ADP-ribosylglycohydrolase family protein</fullName>
    </submittedName>
</protein>
<reference evidence="2" key="2">
    <citation type="journal article" date="2021" name="PeerJ">
        <title>Extensive microbial diversity within the chicken gut microbiome revealed by metagenomics and culture.</title>
        <authorList>
            <person name="Gilroy R."/>
            <person name="Ravi A."/>
            <person name="Getino M."/>
            <person name="Pursley I."/>
            <person name="Horton D.L."/>
            <person name="Alikhan N.F."/>
            <person name="Baker D."/>
            <person name="Gharbi K."/>
            <person name="Hall N."/>
            <person name="Watson M."/>
            <person name="Adriaenssens E.M."/>
            <person name="Foster-Nyarko E."/>
            <person name="Jarju S."/>
            <person name="Secka A."/>
            <person name="Antonio M."/>
            <person name="Oren A."/>
            <person name="Chaudhuri R.R."/>
            <person name="La Ragione R."/>
            <person name="Hildebrand F."/>
            <person name="Pallen M.J."/>
        </authorList>
    </citation>
    <scope>NUCLEOTIDE SEQUENCE</scope>
    <source>
        <strain evidence="2">6086</strain>
    </source>
</reference>
<keyword evidence="1" id="KW-0460">Magnesium</keyword>
<dbReference type="GO" id="GO:0046872">
    <property type="term" value="F:metal ion binding"/>
    <property type="evidence" value="ECO:0007669"/>
    <property type="project" value="UniProtKB-KW"/>
</dbReference>
<keyword evidence="1" id="KW-0479">Metal-binding</keyword>
<dbReference type="SUPFAM" id="SSF101478">
    <property type="entry name" value="ADP-ribosylglycohydrolase"/>
    <property type="match status" value="1"/>
</dbReference>
<dbReference type="Gene3D" id="1.10.4080.10">
    <property type="entry name" value="ADP-ribosylation/Crystallin J1"/>
    <property type="match status" value="1"/>
</dbReference>
<comment type="caution">
    <text evidence="2">The sequence shown here is derived from an EMBL/GenBank/DDBJ whole genome shotgun (WGS) entry which is preliminary data.</text>
</comment>
<name>A0A9D1K2T3_9FIRM</name>
<comment type="cofactor">
    <cofactor evidence="1">
        <name>Mg(2+)</name>
        <dbReference type="ChEBI" id="CHEBI:18420"/>
    </cofactor>
    <text evidence="1">Binds 2 magnesium ions per subunit.</text>
</comment>
<evidence type="ECO:0000256" key="1">
    <source>
        <dbReference type="PIRSR" id="PIRSR605502-1"/>
    </source>
</evidence>
<dbReference type="AlphaFoldDB" id="A0A9D1K2T3"/>
<evidence type="ECO:0000313" key="3">
    <source>
        <dbReference type="Proteomes" id="UP000824141"/>
    </source>
</evidence>
<dbReference type="Pfam" id="PF03747">
    <property type="entry name" value="ADP_ribosyl_GH"/>
    <property type="match status" value="1"/>
</dbReference>
<sequence>MSAWIQYPDFSELETLKLEVCEYARLKCEQGAPKEAAERIQELIEDIRRVVQDLQAIPNDPTLAEKEPDDLEHIRALRTPGPRRLWKKLPSEDVLLDKLEGALIARAAGCLLGAPVEGETVEGMRAWADYTGKQFPPVDYWEQVRSPEVRNTYGTYRHAYQKHEMETAPVDDDLVYTQLALLILEEYGLDFTTEDVGRAWMKYLPFACTAEEVTLKNLHEGMSARKAAEYRNPYRQWIGAAIRSDGFGWAAAGAPERAAETAWRDGVLSHRRNGVYGEMLLAAAQSAAFAVEDPLDAMRIALTEIPAESLLHQDIEWALSHCEEVEDCYEARRLVDERFAGMHAVHTNNNLCLIVFGLALGRNDPVRGISQTVAMGLDCDCTAASVGSVLGAVYGKKAIPPYLYERFHDIMETYLIGQRPFSITDTARRYLKLLRETYRRLGEEE</sequence>
<dbReference type="InterPro" id="IPR036705">
    <property type="entry name" value="Ribosyl_crysJ1_sf"/>
</dbReference>
<accession>A0A9D1K2T3</accession>
<gene>
    <name evidence="2" type="ORF">IAD03_03855</name>
</gene>
<dbReference type="EMBL" id="DVJM01000070">
    <property type="protein sequence ID" value="HIS78488.1"/>
    <property type="molecule type" value="Genomic_DNA"/>
</dbReference>
<feature type="binding site" evidence="1">
    <location>
        <position position="380"/>
    </location>
    <ligand>
        <name>Mg(2+)</name>
        <dbReference type="ChEBI" id="CHEBI:18420"/>
        <label>1</label>
    </ligand>
</feature>
<dbReference type="InterPro" id="IPR005502">
    <property type="entry name" value="Ribosyl_crysJ1"/>
</dbReference>
<dbReference type="Proteomes" id="UP000824141">
    <property type="component" value="Unassembled WGS sequence"/>
</dbReference>
<feature type="binding site" evidence="1">
    <location>
        <position position="378"/>
    </location>
    <ligand>
        <name>Mg(2+)</name>
        <dbReference type="ChEBI" id="CHEBI:18420"/>
        <label>1</label>
    </ligand>
</feature>
<proteinExistence type="predicted"/>
<organism evidence="2 3">
    <name type="scientific">Candidatus Caccousia stercoris</name>
    <dbReference type="NCBI Taxonomy" id="2840723"/>
    <lineage>
        <taxon>Bacteria</taxon>
        <taxon>Bacillati</taxon>
        <taxon>Bacillota</taxon>
        <taxon>Clostridia</taxon>
        <taxon>Eubacteriales</taxon>
        <taxon>Oscillospiraceae</taxon>
        <taxon>Oscillospiraceae incertae sedis</taxon>
        <taxon>Candidatus Caccousia</taxon>
    </lineage>
</organism>
<evidence type="ECO:0000313" key="2">
    <source>
        <dbReference type="EMBL" id="HIS78488.1"/>
    </source>
</evidence>
<reference evidence="2" key="1">
    <citation type="submission" date="2020-10" db="EMBL/GenBank/DDBJ databases">
        <authorList>
            <person name="Gilroy R."/>
        </authorList>
    </citation>
    <scope>NUCLEOTIDE SEQUENCE</scope>
    <source>
        <strain evidence="2">6086</strain>
    </source>
</reference>